<gene>
    <name evidence="5" type="ORF">BTW07_04785</name>
</gene>
<evidence type="ECO:0000313" key="6">
    <source>
        <dbReference type="Proteomes" id="UP000186878"/>
    </source>
</evidence>
<comment type="caution">
    <text evidence="5">The sequence shown here is derived from an EMBL/GenBank/DDBJ whole genome shotgun (WGS) entry which is preliminary data.</text>
</comment>
<dbReference type="PANTHER" id="PTHR30502">
    <property type="entry name" value="2-KETO-3-DEOXY-L-RHAMNONATE ALDOLASE"/>
    <property type="match status" value="1"/>
</dbReference>
<dbReference type="Pfam" id="PF03328">
    <property type="entry name" value="HpcH_HpaI"/>
    <property type="match status" value="1"/>
</dbReference>
<protein>
    <submittedName>
        <fullName evidence="5">2-dehydro-3-deoxyglucarate aldolase</fullName>
    </submittedName>
</protein>
<comment type="catalytic activity">
    <reaction evidence="3">
        <text>D-glyceraldehyde + pyruvate = 2-dehydro-3-deoxy-L-galactonate</text>
        <dbReference type="Rhea" id="RHEA:80055"/>
        <dbReference type="ChEBI" id="CHEBI:15361"/>
        <dbReference type="ChEBI" id="CHEBI:17378"/>
        <dbReference type="ChEBI" id="CHEBI:75545"/>
    </reaction>
</comment>
<sequence length="270" mass="28641">MQLPSNPFKRSLDGTPRYGCWAGFGTGYATEILATTGFDWLLIDGEHAPNTVPSVLAQLQAIAPYAIAPGACAPVVRTVNHDPALIKQLLDIGAQTLMIPMVDTAEQAEKLVAATRYPPHGFRGVGGGLTRATRWDSVEDYLAHAHEELCLVVQVESRTGVDNAEAIAATEGVDAIFVGPVDLSTGVGHAGNPNHPDVQAMIRHTLEVTHAAGKAAGILAPAEADAKRYAQWGFDFIAVGIDISLLRQAAVETIARYKPDTPRPTSSLGY</sequence>
<evidence type="ECO:0000256" key="1">
    <source>
        <dbReference type="ARBA" id="ARBA00022723"/>
    </source>
</evidence>
<dbReference type="GO" id="GO:0016832">
    <property type="term" value="F:aldehyde-lyase activity"/>
    <property type="evidence" value="ECO:0007669"/>
    <property type="project" value="UniProtKB-ARBA"/>
</dbReference>
<name>A0A1Q8SV65_9GAMM</name>
<proteinExistence type="predicted"/>
<dbReference type="Proteomes" id="UP000186878">
    <property type="component" value="Unassembled WGS sequence"/>
</dbReference>
<feature type="domain" description="HpcH/HpaI aldolase/citrate lyase" evidence="4">
    <location>
        <begin position="17"/>
        <end position="248"/>
    </location>
</feature>
<evidence type="ECO:0000256" key="2">
    <source>
        <dbReference type="ARBA" id="ARBA00023239"/>
    </source>
</evidence>
<evidence type="ECO:0000313" key="5">
    <source>
        <dbReference type="EMBL" id="OLO05345.1"/>
    </source>
</evidence>
<dbReference type="FunFam" id="3.20.20.60:FF:000004">
    <property type="entry name" value="5-keto-4-deoxy-D-glucarate aldolase"/>
    <property type="match status" value="1"/>
</dbReference>
<dbReference type="InterPro" id="IPR040442">
    <property type="entry name" value="Pyrv_kinase-like_dom_sf"/>
</dbReference>
<accession>A0A1Q8SV65</accession>
<dbReference type="RefSeq" id="WP_075569030.1">
    <property type="nucleotide sequence ID" value="NZ_MSDO01000004.1"/>
</dbReference>
<dbReference type="InterPro" id="IPR050251">
    <property type="entry name" value="HpcH-HpaI_aldolase"/>
</dbReference>
<dbReference type="STRING" id="404433.BTW07_04785"/>
<dbReference type="GO" id="GO:0005737">
    <property type="term" value="C:cytoplasm"/>
    <property type="evidence" value="ECO:0007669"/>
    <property type="project" value="UniProtKB-ARBA"/>
</dbReference>
<dbReference type="InterPro" id="IPR005000">
    <property type="entry name" value="Aldolase/citrate-lyase_domain"/>
</dbReference>
<dbReference type="Gene3D" id="3.20.20.60">
    <property type="entry name" value="Phosphoenolpyruvate-binding domains"/>
    <property type="match status" value="1"/>
</dbReference>
<dbReference type="AlphaFoldDB" id="A0A1Q8SV65"/>
<dbReference type="PANTHER" id="PTHR30502:SF4">
    <property type="entry name" value="5-KETO-4-DEOXY-D-GLUCARATE ALDOLASE"/>
    <property type="match status" value="1"/>
</dbReference>
<evidence type="ECO:0000256" key="3">
    <source>
        <dbReference type="ARBA" id="ARBA00045074"/>
    </source>
</evidence>
<reference evidence="5 6" key="1">
    <citation type="submission" date="2016-12" db="EMBL/GenBank/DDBJ databases">
        <title>Draft genome sequences of strains Salinicola socius SMB35, Salinicola sp. MH3R3-1 and Chromohalobacter sp. SMB17 from the Verkhnekamsk potash mining region of Russia.</title>
        <authorList>
            <person name="Mavrodi D.V."/>
            <person name="Olsson B.E."/>
            <person name="Korsakova E.S."/>
            <person name="Pyankova A."/>
            <person name="Mavrodi O.V."/>
            <person name="Plotnikova E.G."/>
        </authorList>
    </citation>
    <scope>NUCLEOTIDE SEQUENCE [LARGE SCALE GENOMIC DNA]</scope>
    <source>
        <strain evidence="5 6">SMB35</strain>
    </source>
</reference>
<organism evidence="5 6">
    <name type="scientific">Salinicola socius</name>
    <dbReference type="NCBI Taxonomy" id="404433"/>
    <lineage>
        <taxon>Bacteria</taxon>
        <taxon>Pseudomonadati</taxon>
        <taxon>Pseudomonadota</taxon>
        <taxon>Gammaproteobacteria</taxon>
        <taxon>Oceanospirillales</taxon>
        <taxon>Halomonadaceae</taxon>
        <taxon>Salinicola</taxon>
    </lineage>
</organism>
<keyword evidence="2" id="KW-0456">Lyase</keyword>
<keyword evidence="6" id="KW-1185">Reference proteome</keyword>
<evidence type="ECO:0000259" key="4">
    <source>
        <dbReference type="Pfam" id="PF03328"/>
    </source>
</evidence>
<dbReference type="EMBL" id="MSDO01000004">
    <property type="protein sequence ID" value="OLO05345.1"/>
    <property type="molecule type" value="Genomic_DNA"/>
</dbReference>
<dbReference type="OrthoDB" id="86160at2"/>
<keyword evidence="1" id="KW-0479">Metal-binding</keyword>
<dbReference type="GO" id="GO:0046872">
    <property type="term" value="F:metal ion binding"/>
    <property type="evidence" value="ECO:0007669"/>
    <property type="project" value="UniProtKB-KW"/>
</dbReference>
<dbReference type="SUPFAM" id="SSF51621">
    <property type="entry name" value="Phosphoenolpyruvate/pyruvate domain"/>
    <property type="match status" value="1"/>
</dbReference>
<dbReference type="InterPro" id="IPR015813">
    <property type="entry name" value="Pyrv/PenolPyrv_kinase-like_dom"/>
</dbReference>